<proteinExistence type="inferred from homology"/>
<dbReference type="Gene3D" id="1.50.40.10">
    <property type="entry name" value="Mitochondrial carrier domain"/>
    <property type="match status" value="1"/>
</dbReference>
<evidence type="ECO:0000313" key="12">
    <source>
        <dbReference type="EMBL" id="KAF4948407.1"/>
    </source>
</evidence>
<dbReference type="Proteomes" id="UP000622797">
    <property type="component" value="Unassembled WGS sequence"/>
</dbReference>
<keyword evidence="8" id="KW-0496">Mitochondrion</keyword>
<evidence type="ECO:0000256" key="6">
    <source>
        <dbReference type="ARBA" id="ARBA00022792"/>
    </source>
</evidence>
<dbReference type="AlphaFoldDB" id="A0A8H4WS85"/>
<keyword evidence="7" id="KW-1133">Transmembrane helix</keyword>
<dbReference type="GO" id="GO:0055085">
    <property type="term" value="P:transmembrane transport"/>
    <property type="evidence" value="ECO:0007669"/>
    <property type="project" value="InterPro"/>
</dbReference>
<dbReference type="InterPro" id="IPR018108">
    <property type="entry name" value="MCP_transmembrane"/>
</dbReference>
<keyword evidence="4 10" id="KW-0812">Transmembrane</keyword>
<dbReference type="OrthoDB" id="448427at2759"/>
<evidence type="ECO:0000256" key="2">
    <source>
        <dbReference type="ARBA" id="ARBA00006375"/>
    </source>
</evidence>
<evidence type="ECO:0000256" key="8">
    <source>
        <dbReference type="ARBA" id="ARBA00023128"/>
    </source>
</evidence>
<reference evidence="12" key="2">
    <citation type="submission" date="2020-05" db="EMBL/GenBank/DDBJ databases">
        <authorList>
            <person name="Kim H.-S."/>
            <person name="Proctor R.H."/>
            <person name="Brown D.W."/>
        </authorList>
    </citation>
    <scope>NUCLEOTIDE SEQUENCE</scope>
    <source>
        <strain evidence="12">NRRL 20472</strain>
    </source>
</reference>
<dbReference type="Pfam" id="PF00153">
    <property type="entry name" value="Mito_carr"/>
    <property type="match status" value="3"/>
</dbReference>
<gene>
    <name evidence="12" type="ORF">FSARC_13752</name>
</gene>
<feature type="repeat" description="Solcar" evidence="10">
    <location>
        <begin position="136"/>
        <end position="220"/>
    </location>
</feature>
<feature type="repeat" description="Solcar" evidence="10">
    <location>
        <begin position="229"/>
        <end position="314"/>
    </location>
</feature>
<evidence type="ECO:0000256" key="9">
    <source>
        <dbReference type="ARBA" id="ARBA00023136"/>
    </source>
</evidence>
<keyword evidence="13" id="KW-1185">Reference proteome</keyword>
<evidence type="ECO:0000256" key="7">
    <source>
        <dbReference type="ARBA" id="ARBA00022989"/>
    </source>
</evidence>
<dbReference type="EMBL" id="JABEXW010001052">
    <property type="protein sequence ID" value="KAF4948407.1"/>
    <property type="molecule type" value="Genomic_DNA"/>
</dbReference>
<keyword evidence="9 10" id="KW-0472">Membrane</keyword>
<evidence type="ECO:0008006" key="14">
    <source>
        <dbReference type="Google" id="ProtNLM"/>
    </source>
</evidence>
<dbReference type="PROSITE" id="PS50920">
    <property type="entry name" value="SOLCAR"/>
    <property type="match status" value="3"/>
</dbReference>
<dbReference type="PANTHER" id="PTHR45618">
    <property type="entry name" value="MITOCHONDRIAL DICARBOXYLATE CARRIER-RELATED"/>
    <property type="match status" value="1"/>
</dbReference>
<keyword evidence="3 11" id="KW-0813">Transport</keyword>
<protein>
    <recommendedName>
        <fullName evidence="14">Mitochondrial dicarboxylate transporter</fullName>
    </recommendedName>
</protein>
<keyword evidence="5" id="KW-0677">Repeat</keyword>
<dbReference type="GO" id="GO:0005743">
    <property type="term" value="C:mitochondrial inner membrane"/>
    <property type="evidence" value="ECO:0007669"/>
    <property type="project" value="UniProtKB-SubCell"/>
</dbReference>
<comment type="subcellular location">
    <subcellularLocation>
        <location evidence="1">Mitochondrion inner membrane</location>
        <topology evidence="1">Multi-pass membrane protein</topology>
    </subcellularLocation>
</comment>
<evidence type="ECO:0000256" key="4">
    <source>
        <dbReference type="ARBA" id="ARBA00022692"/>
    </source>
</evidence>
<name>A0A8H4WS85_9HYPO</name>
<sequence>METSIGHTRNSETAWANISTEIRRQTDTGNNIIKYPFWFGGSASALAACVTHPLDFGYIEAYIKFQVRIQTRISDAPRSFTTAVKTITQNEGFTALYNGISASIVRQLTYSSIRFGVYEECKYQAGPNPSGHVLLATAWCSGFIGGIAGNFADVLNVRMQHDGSLPIHQRKNYRHVGDGMMRMAREEGPAAFVRGWSPNCTRAAAQTAGQLASYDIIKKSILTYMEIEDTPAVQAASAFSAALVATTITNPLDVIKTRMMSTASGTGSGMLATARAAFRSEGAGWIIRGWFPSFLRVGPHTMCIFAFLEIHRELYRSMYV</sequence>
<dbReference type="SUPFAM" id="SSF103506">
    <property type="entry name" value="Mitochondrial carrier"/>
    <property type="match status" value="1"/>
</dbReference>
<evidence type="ECO:0000256" key="11">
    <source>
        <dbReference type="RuleBase" id="RU000488"/>
    </source>
</evidence>
<evidence type="ECO:0000256" key="5">
    <source>
        <dbReference type="ARBA" id="ARBA00022737"/>
    </source>
</evidence>
<evidence type="ECO:0000256" key="10">
    <source>
        <dbReference type="PROSITE-ProRule" id="PRU00282"/>
    </source>
</evidence>
<dbReference type="PRINTS" id="PR00926">
    <property type="entry name" value="MITOCARRIER"/>
</dbReference>
<organism evidence="12 13">
    <name type="scientific">Fusarium sarcochroum</name>
    <dbReference type="NCBI Taxonomy" id="1208366"/>
    <lineage>
        <taxon>Eukaryota</taxon>
        <taxon>Fungi</taxon>
        <taxon>Dikarya</taxon>
        <taxon>Ascomycota</taxon>
        <taxon>Pezizomycotina</taxon>
        <taxon>Sordariomycetes</taxon>
        <taxon>Hypocreomycetidae</taxon>
        <taxon>Hypocreales</taxon>
        <taxon>Nectriaceae</taxon>
        <taxon>Fusarium</taxon>
        <taxon>Fusarium lateritium species complex</taxon>
    </lineage>
</organism>
<evidence type="ECO:0000313" key="13">
    <source>
        <dbReference type="Proteomes" id="UP000622797"/>
    </source>
</evidence>
<comment type="similarity">
    <text evidence="2 11">Belongs to the mitochondrial carrier (TC 2.A.29) family.</text>
</comment>
<feature type="repeat" description="Solcar" evidence="10">
    <location>
        <begin position="31"/>
        <end position="124"/>
    </location>
</feature>
<reference evidence="12" key="1">
    <citation type="journal article" date="2020" name="BMC Genomics">
        <title>Correction to: Identification and distribution of gene clusters required for synthesis of sphingolipid metabolism inhibitors in diverse species of the filamentous fungus Fusarium.</title>
        <authorList>
            <person name="Kim H.S."/>
            <person name="Lohmar J.M."/>
            <person name="Busman M."/>
            <person name="Brown D.W."/>
            <person name="Naumann T.A."/>
            <person name="Divon H.H."/>
            <person name="Lysoe E."/>
            <person name="Uhlig S."/>
            <person name="Proctor R.H."/>
        </authorList>
    </citation>
    <scope>NUCLEOTIDE SEQUENCE</scope>
    <source>
        <strain evidence="12">NRRL 20472</strain>
    </source>
</reference>
<comment type="caution">
    <text evidence="12">The sequence shown here is derived from an EMBL/GenBank/DDBJ whole genome shotgun (WGS) entry which is preliminary data.</text>
</comment>
<dbReference type="InterPro" id="IPR002067">
    <property type="entry name" value="MCP"/>
</dbReference>
<dbReference type="InterPro" id="IPR050391">
    <property type="entry name" value="Mito_Metabolite_Transporter"/>
</dbReference>
<keyword evidence="6" id="KW-0999">Mitochondrion inner membrane</keyword>
<evidence type="ECO:0000256" key="1">
    <source>
        <dbReference type="ARBA" id="ARBA00004448"/>
    </source>
</evidence>
<accession>A0A8H4WS85</accession>
<evidence type="ECO:0000256" key="3">
    <source>
        <dbReference type="ARBA" id="ARBA00022448"/>
    </source>
</evidence>
<dbReference type="InterPro" id="IPR023395">
    <property type="entry name" value="MCP_dom_sf"/>
</dbReference>